<feature type="transmembrane region" description="Helical" evidence="4">
    <location>
        <begin position="60"/>
        <end position="78"/>
    </location>
</feature>
<reference evidence="5 6" key="1">
    <citation type="journal article" date="2019" name="Int. J. Syst. Evol. Microbiol.">
        <title>The Global Catalogue of Microorganisms (GCM) 10K type strain sequencing project: providing services to taxonomists for standard genome sequencing and annotation.</title>
        <authorList>
            <consortium name="The Broad Institute Genomics Platform"/>
            <consortium name="The Broad Institute Genome Sequencing Center for Infectious Disease"/>
            <person name="Wu L."/>
            <person name="Ma J."/>
        </authorList>
    </citation>
    <scope>NUCLEOTIDE SEQUENCE [LARGE SCALE GENOMIC DNA]</scope>
    <source>
        <strain evidence="5 6">JCM 16083</strain>
    </source>
</reference>
<keyword evidence="3" id="KW-0560">Oxidoreductase</keyword>
<name>A0ABN1MU34_9FLAO</name>
<keyword evidence="2" id="KW-0125">Carotenoid biosynthesis</keyword>
<keyword evidence="6" id="KW-1185">Reference proteome</keyword>
<dbReference type="InterPro" id="IPR045019">
    <property type="entry name" value="BETA-OHASE-like"/>
</dbReference>
<sequence length="143" mass="17040">MEGFAWFLHKYVMHGFLWGLHRDHHVPHNKKLERNDFFSTVFGIPSWLFIMFGIMDGLDWKLYVGIGITLYGICYFFVHEVLIHQRLPFFKHTENVYFMALRKAHKVHHKHLGPEDGECFGMLLVPRKYFVEAAGYLKRKKGK</sequence>
<evidence type="ECO:0000256" key="4">
    <source>
        <dbReference type="SAM" id="Phobius"/>
    </source>
</evidence>
<keyword evidence="4" id="KW-1133">Transmembrane helix</keyword>
<evidence type="ECO:0000313" key="6">
    <source>
        <dbReference type="Proteomes" id="UP001501126"/>
    </source>
</evidence>
<protein>
    <submittedName>
        <fullName evidence="5">Sterol desaturase family protein</fullName>
    </submittedName>
</protein>
<dbReference type="PANTHER" id="PTHR31899">
    <property type="entry name" value="BETA-CAROTENE 3-HYDROXYLASE 1, CHLOROPLASTIC"/>
    <property type="match status" value="1"/>
</dbReference>
<evidence type="ECO:0000256" key="1">
    <source>
        <dbReference type="ARBA" id="ARBA00009324"/>
    </source>
</evidence>
<organism evidence="5 6">
    <name type="scientific">Wandonia haliotis</name>
    <dbReference type="NCBI Taxonomy" id="574963"/>
    <lineage>
        <taxon>Bacteria</taxon>
        <taxon>Pseudomonadati</taxon>
        <taxon>Bacteroidota</taxon>
        <taxon>Flavobacteriia</taxon>
        <taxon>Flavobacteriales</taxon>
        <taxon>Crocinitomicaceae</taxon>
        <taxon>Wandonia</taxon>
    </lineage>
</organism>
<dbReference type="EMBL" id="BAAAFH010000022">
    <property type="protein sequence ID" value="GAA0876856.1"/>
    <property type="molecule type" value="Genomic_DNA"/>
</dbReference>
<keyword evidence="4" id="KW-0812">Transmembrane</keyword>
<evidence type="ECO:0000256" key="3">
    <source>
        <dbReference type="ARBA" id="ARBA00023002"/>
    </source>
</evidence>
<feature type="transmembrane region" description="Helical" evidence="4">
    <location>
        <begin position="37"/>
        <end position="54"/>
    </location>
</feature>
<keyword evidence="4" id="KW-0472">Membrane</keyword>
<dbReference type="PANTHER" id="PTHR31899:SF9">
    <property type="entry name" value="BETA-CAROTENE 3-HYDROXYLASE 1, CHLOROPLASTIC"/>
    <property type="match status" value="1"/>
</dbReference>
<accession>A0ABN1MU34</accession>
<comment type="caution">
    <text evidence="5">The sequence shown here is derived from an EMBL/GenBank/DDBJ whole genome shotgun (WGS) entry which is preliminary data.</text>
</comment>
<evidence type="ECO:0000313" key="5">
    <source>
        <dbReference type="EMBL" id="GAA0876856.1"/>
    </source>
</evidence>
<gene>
    <name evidence="5" type="ORF">GCM10009118_32660</name>
</gene>
<dbReference type="Proteomes" id="UP001501126">
    <property type="component" value="Unassembled WGS sequence"/>
</dbReference>
<proteinExistence type="inferred from homology"/>
<comment type="similarity">
    <text evidence="1">Belongs to the sterol desaturase family.</text>
</comment>
<evidence type="ECO:0000256" key="2">
    <source>
        <dbReference type="ARBA" id="ARBA00022746"/>
    </source>
</evidence>